<reference evidence="2 4" key="1">
    <citation type="journal article" date="2014" name="Genome Announc.">
        <title>Draft Genome Sequence of Xylella fastidiosa Pear Leaf Scorch Strain in Taiwan.</title>
        <authorList>
            <person name="Su C.C."/>
            <person name="Deng W.L."/>
            <person name="Jan F.J."/>
            <person name="Chang C.J."/>
            <person name="Huang H."/>
            <person name="Chen J."/>
        </authorList>
    </citation>
    <scope>NUCLEOTIDE SEQUENCE [LARGE SCALE GENOMIC DNA]</scope>
    <source>
        <strain evidence="2 4">PLS229</strain>
    </source>
</reference>
<dbReference type="RefSeq" id="WP_069636215.1">
    <property type="nucleotide sequence ID" value="NZ_CP053627.1"/>
</dbReference>
<accession>Z9JHT2</accession>
<feature type="domain" description="HTH cro/C1-type" evidence="1">
    <location>
        <begin position="18"/>
        <end position="71"/>
    </location>
</feature>
<dbReference type="eggNOG" id="COG1396">
    <property type="taxonomic scope" value="Bacteria"/>
</dbReference>
<dbReference type="CDD" id="cd00093">
    <property type="entry name" value="HTH_XRE"/>
    <property type="match status" value="1"/>
</dbReference>
<dbReference type="SMART" id="SM00530">
    <property type="entry name" value="HTH_XRE"/>
    <property type="match status" value="1"/>
</dbReference>
<dbReference type="GO" id="GO:0003677">
    <property type="term" value="F:DNA binding"/>
    <property type="evidence" value="ECO:0007669"/>
    <property type="project" value="InterPro"/>
</dbReference>
<evidence type="ECO:0000313" key="3">
    <source>
        <dbReference type="EMBL" id="MCD8473193.1"/>
    </source>
</evidence>
<evidence type="ECO:0000313" key="2">
    <source>
        <dbReference type="EMBL" id="EWS77523.1"/>
    </source>
</evidence>
<dbReference type="EMBL" id="JAJPPU010000002">
    <property type="protein sequence ID" value="MCD8473193.1"/>
    <property type="molecule type" value="Genomic_DNA"/>
</dbReference>
<name>Z9JHT2_9GAMM</name>
<dbReference type="OrthoDB" id="3196789at2"/>
<dbReference type="SUPFAM" id="SSF47413">
    <property type="entry name" value="lambda repressor-like DNA-binding domains"/>
    <property type="match status" value="1"/>
</dbReference>
<dbReference type="Gene3D" id="1.10.260.40">
    <property type="entry name" value="lambda repressor-like DNA-binding domains"/>
    <property type="match status" value="1"/>
</dbReference>
<dbReference type="InterPro" id="IPR001387">
    <property type="entry name" value="Cro/C1-type_HTH"/>
</dbReference>
<dbReference type="GeneID" id="68900081"/>
<dbReference type="Proteomes" id="UP000020406">
    <property type="component" value="Unassembled WGS sequence"/>
</dbReference>
<dbReference type="InterPro" id="IPR010982">
    <property type="entry name" value="Lambda_DNA-bd_dom_sf"/>
</dbReference>
<evidence type="ECO:0000313" key="4">
    <source>
        <dbReference type="Proteomes" id="UP000020406"/>
    </source>
</evidence>
<organism evidence="2 4">
    <name type="scientific">Xylella taiwanensis</name>
    <dbReference type="NCBI Taxonomy" id="1444770"/>
    <lineage>
        <taxon>Bacteria</taxon>
        <taxon>Pseudomonadati</taxon>
        <taxon>Pseudomonadota</taxon>
        <taxon>Gammaproteobacteria</taxon>
        <taxon>Lysobacterales</taxon>
        <taxon>Lysobacteraceae</taxon>
        <taxon>Xylella</taxon>
    </lineage>
</organism>
<dbReference type="Proteomes" id="UP001430701">
    <property type="component" value="Unassembled WGS sequence"/>
</dbReference>
<evidence type="ECO:0000259" key="1">
    <source>
        <dbReference type="PROSITE" id="PS50943"/>
    </source>
</evidence>
<keyword evidence="5" id="KW-1185">Reference proteome</keyword>
<dbReference type="PROSITE" id="PS50943">
    <property type="entry name" value="HTH_CROC1"/>
    <property type="match status" value="1"/>
</dbReference>
<gene>
    <name evidence="2" type="ORF">AF72_10140</name>
    <name evidence="3" type="ORF">LPH55_06920</name>
</gene>
<protein>
    <submittedName>
        <fullName evidence="3">Helix-turn-helix domain-containing protein</fullName>
    </submittedName>
    <submittedName>
        <fullName evidence="2">XRE family transcriptional regulator</fullName>
    </submittedName>
</protein>
<dbReference type="STRING" id="1444770.AF72_10140"/>
<dbReference type="EMBL" id="JDSQ01000018">
    <property type="protein sequence ID" value="EWS77523.1"/>
    <property type="molecule type" value="Genomic_DNA"/>
</dbReference>
<dbReference type="Pfam" id="PF13560">
    <property type="entry name" value="HTH_31"/>
    <property type="match status" value="1"/>
</dbReference>
<evidence type="ECO:0000313" key="5">
    <source>
        <dbReference type="Proteomes" id="UP001430701"/>
    </source>
</evidence>
<dbReference type="AlphaFoldDB" id="Z9JHT2"/>
<dbReference type="PATRIC" id="fig|1444770.3.peg.2407"/>
<sequence>MDSSLKIITQSSEIGARLQRERKRLGMNQNQLAEVASVKRNAQSHYEKGERFPDANYLAAVAQAGVDVGYVLTGIPSSVSEFTPQELLIARSFREASEEIKTAMLGMLGFLRHSSHNNEVTFSGTNHGQIVHGNQNAKTIYIGGSPVIKKRQK</sequence>
<dbReference type="KEGG" id="xtw:AB672_02170"/>
<proteinExistence type="predicted"/>
<reference evidence="3" key="2">
    <citation type="submission" date="2021-11" db="EMBL/GenBank/DDBJ databases">
        <title>Genome sequence of Xylella taiwanensis PLS432.</title>
        <authorList>
            <person name="Weng L.-W."/>
            <person name="Su C.-C."/>
            <person name="Tsai C.-W."/>
            <person name="Kuo C.-H."/>
        </authorList>
    </citation>
    <scope>NUCLEOTIDE SEQUENCE</scope>
    <source>
        <strain evidence="3">PLS432</strain>
    </source>
</reference>
<comment type="caution">
    <text evidence="2">The sequence shown here is derived from an EMBL/GenBank/DDBJ whole genome shotgun (WGS) entry which is preliminary data.</text>
</comment>